<sequence>MSEDGLLEEDIWEYKSIRKQKPISQHSEVIATNIQKAKVGNDKSRRNDNRNDGKTPKGKEAPKKTKQRPRKRGNQTPLKPVFSSDDPIKLSQEGLSTTSAKETKICERQNSAKARPVFEGYCPSCQMPFSLLLIETPQWHVTECLDVSGTAEKECPDGVLCSSVIPSHYKRYSHFQLAASRAQDSTSAFSLSSAENNFIRPGAASCNEFNCRVFQDMKVFQSLEKSKQSLLLPKESSKTMDSINITNIVASSLGNIKEPEHTLQYIDGTKRVECLSPFSQETGRTEKLDSQLCSFQQNTYVSEADLNDSDISYSPLHTDEENATETDEADKEALERKVAVAKITCKKNLFDTRNLESQSRTVGSLSNRPQQMQFQHKSVKMMQYGTTINEPSEILPASMDGTSKPLPQKSMHSNIGSSASFLDQLKCPTGDFSLRKAEEELDWLKMNSSNFNAGDCGQGSSNDSYWLSAGSAVKDLVLSSKSEKGALQSFQLGQSEVEEKLSNLDIKGKTVIHTCRNRVVQHNLCSEKDEVSCNSIAMSVFPGTVSETQQSIPATNTKVQTTPPKQLKQMDIGVFFGLQPKVKTENIPKKNLEEAVIMNLSAANGKKLISRKRKAEGSVGDSDAITENSNIKYDTPAGRTSGGQRRQKKRYRESCPAEAERKKQCPFYKKIPGTGFVVDAFQYGEIEGCTAYFLTHFHSDHYGGLTKKFTFPIYCNKITGNLVKNKLGVQEQYVHILPMDRECIINGIKVVLLDANHCPGAAMILFSLPNGTVILHTGDFRGDPSMECCPFLSGWRVHTVYLDTTYCSPEYTFPSQQEVIQFAVSTAFERVTVNPRTLVVCGTYSVGKEKVFLAIAEVLGSKASMSQEKYKTLQCLESATINSLITLNWNNTLLHLLPMMQINFKNLQNHLNKFSENFDHILAFKPTGWTYSDGCCSLSDIQPQTRGNITIYGIPYSEHSSFLEMKRFIQWLKPQKIVPTVNVGNWKARHEMEKHFRDWKMEVAEWN</sequence>
<evidence type="ECO:0000313" key="13">
    <source>
        <dbReference type="RefSeq" id="XP_025030450.1"/>
    </source>
</evidence>
<name>A0A9F5IYA3_PYTBI</name>
<dbReference type="InterPro" id="IPR036866">
    <property type="entry name" value="RibonucZ/Hydroxyglut_hydro"/>
</dbReference>
<protein>
    <recommendedName>
        <fullName evidence="8">DNA cross-link repair 1A protein</fullName>
        <ecNumber evidence="4">3.5.2.6</ecNumber>
    </recommendedName>
    <alternativeName>
        <fullName evidence="9">SNM1 homolog A</fullName>
    </alternativeName>
</protein>
<dbReference type="Pfam" id="PF07522">
    <property type="entry name" value="DRMBL"/>
    <property type="match status" value="1"/>
</dbReference>
<keyword evidence="12" id="KW-1185">Reference proteome</keyword>
<evidence type="ECO:0000256" key="6">
    <source>
        <dbReference type="ARBA" id="ARBA00023204"/>
    </source>
</evidence>
<feature type="region of interest" description="Disordered" evidence="10">
    <location>
        <begin position="306"/>
        <end position="331"/>
    </location>
</feature>
<dbReference type="PANTHER" id="PTHR23240:SF6">
    <property type="entry name" value="DNA CROSS-LINK REPAIR 1A PROTEIN"/>
    <property type="match status" value="1"/>
</dbReference>
<feature type="domain" description="DNA repair metallo-beta-lactamase" evidence="11">
    <location>
        <begin position="881"/>
        <end position="985"/>
    </location>
</feature>
<evidence type="ECO:0000256" key="8">
    <source>
        <dbReference type="ARBA" id="ARBA00069609"/>
    </source>
</evidence>
<organism evidence="12 13">
    <name type="scientific">Python bivittatus</name>
    <name type="common">Burmese python</name>
    <name type="synonym">Python molurus bivittatus</name>
    <dbReference type="NCBI Taxonomy" id="176946"/>
    <lineage>
        <taxon>Eukaryota</taxon>
        <taxon>Metazoa</taxon>
        <taxon>Chordata</taxon>
        <taxon>Craniata</taxon>
        <taxon>Vertebrata</taxon>
        <taxon>Euteleostomi</taxon>
        <taxon>Lepidosauria</taxon>
        <taxon>Squamata</taxon>
        <taxon>Bifurcata</taxon>
        <taxon>Unidentata</taxon>
        <taxon>Episquamata</taxon>
        <taxon>Toxicofera</taxon>
        <taxon>Serpentes</taxon>
        <taxon>Henophidia</taxon>
        <taxon>Pythonidae</taxon>
        <taxon>Python</taxon>
    </lineage>
</organism>
<evidence type="ECO:0000259" key="11">
    <source>
        <dbReference type="Pfam" id="PF07522"/>
    </source>
</evidence>
<evidence type="ECO:0000256" key="7">
    <source>
        <dbReference type="ARBA" id="ARBA00023242"/>
    </source>
</evidence>
<comment type="catalytic activity">
    <reaction evidence="1">
        <text>a beta-lactam + H2O = a substituted beta-amino acid</text>
        <dbReference type="Rhea" id="RHEA:20401"/>
        <dbReference type="ChEBI" id="CHEBI:15377"/>
        <dbReference type="ChEBI" id="CHEBI:35627"/>
        <dbReference type="ChEBI" id="CHEBI:140347"/>
        <dbReference type="EC" id="3.5.2.6"/>
    </reaction>
</comment>
<proteinExistence type="inferred from homology"/>
<evidence type="ECO:0000256" key="2">
    <source>
        <dbReference type="ARBA" id="ARBA00004123"/>
    </source>
</evidence>
<keyword evidence="5" id="KW-0227">DNA damage</keyword>
<dbReference type="OMA" id="FRFPIYC"/>
<dbReference type="GO" id="GO:0006303">
    <property type="term" value="P:double-strand break repair via nonhomologous end joining"/>
    <property type="evidence" value="ECO:0007669"/>
    <property type="project" value="TreeGrafter"/>
</dbReference>
<dbReference type="GeneID" id="103059041"/>
<dbReference type="Proteomes" id="UP000695026">
    <property type="component" value="Unplaced"/>
</dbReference>
<evidence type="ECO:0000256" key="1">
    <source>
        <dbReference type="ARBA" id="ARBA00001526"/>
    </source>
</evidence>
<evidence type="ECO:0000256" key="9">
    <source>
        <dbReference type="ARBA" id="ARBA00078423"/>
    </source>
</evidence>
<comment type="similarity">
    <text evidence="3">Belongs to the DNA repair metallo-beta-lactamase (DRMBL) family.</text>
</comment>
<dbReference type="AlphaFoldDB" id="A0A9F5IYA3"/>
<dbReference type="InterPro" id="IPR011084">
    <property type="entry name" value="DRMBL"/>
</dbReference>
<evidence type="ECO:0000256" key="5">
    <source>
        <dbReference type="ARBA" id="ARBA00022763"/>
    </source>
</evidence>
<comment type="subcellular location">
    <subcellularLocation>
        <location evidence="2">Nucleus</location>
    </subcellularLocation>
</comment>
<feature type="region of interest" description="Disordered" evidence="10">
    <location>
        <begin position="620"/>
        <end position="655"/>
    </location>
</feature>
<feature type="region of interest" description="Disordered" evidence="10">
    <location>
        <begin position="19"/>
        <end position="100"/>
    </location>
</feature>
<dbReference type="GO" id="GO:0035312">
    <property type="term" value="F:5'-3' DNA exonuclease activity"/>
    <property type="evidence" value="ECO:0007669"/>
    <property type="project" value="TreeGrafter"/>
</dbReference>
<accession>A0A9F5IYA3</accession>
<dbReference type="GO" id="GO:0036297">
    <property type="term" value="P:interstrand cross-link repair"/>
    <property type="evidence" value="ECO:0007669"/>
    <property type="project" value="TreeGrafter"/>
</dbReference>
<feature type="compositionally biased region" description="Polar residues" evidence="10">
    <location>
        <begin position="22"/>
        <end position="35"/>
    </location>
</feature>
<dbReference type="Gene3D" id="3.40.50.12650">
    <property type="match status" value="1"/>
</dbReference>
<evidence type="ECO:0000256" key="4">
    <source>
        <dbReference type="ARBA" id="ARBA00012865"/>
    </source>
</evidence>
<reference evidence="13" key="1">
    <citation type="submission" date="2025-08" db="UniProtKB">
        <authorList>
            <consortium name="RefSeq"/>
        </authorList>
    </citation>
    <scope>IDENTIFICATION</scope>
    <source>
        <tissue evidence="13">Liver</tissue>
    </source>
</reference>
<dbReference type="FunFam" id="3.60.15.10:FF:000010">
    <property type="entry name" value="DNA cross-link repair 1A"/>
    <property type="match status" value="1"/>
</dbReference>
<keyword evidence="6" id="KW-0234">DNA repair</keyword>
<dbReference type="Gene3D" id="3.60.15.10">
    <property type="entry name" value="Ribonuclease Z/Hydroxyacylglutathione hydrolase-like"/>
    <property type="match status" value="1"/>
</dbReference>
<dbReference type="OrthoDB" id="262529at2759"/>
<dbReference type="SUPFAM" id="SSF56281">
    <property type="entry name" value="Metallo-hydrolase/oxidoreductase"/>
    <property type="match status" value="1"/>
</dbReference>
<feature type="compositionally biased region" description="Basic and acidic residues" evidence="10">
    <location>
        <begin position="39"/>
        <end position="63"/>
    </location>
</feature>
<dbReference type="CTD" id="9937"/>
<gene>
    <name evidence="13" type="primary">DCLRE1A</name>
</gene>
<dbReference type="RefSeq" id="XP_025030450.1">
    <property type="nucleotide sequence ID" value="XM_025174682.1"/>
</dbReference>
<feature type="compositionally biased region" description="Acidic residues" evidence="10">
    <location>
        <begin position="321"/>
        <end position="330"/>
    </location>
</feature>
<dbReference type="GO" id="GO:0005634">
    <property type="term" value="C:nucleus"/>
    <property type="evidence" value="ECO:0007669"/>
    <property type="project" value="UniProtKB-SubCell"/>
</dbReference>
<dbReference type="FunFam" id="3.40.50.12650:FF:000001">
    <property type="entry name" value="DNA cross-link repair 1A"/>
    <property type="match status" value="1"/>
</dbReference>
<evidence type="ECO:0000256" key="3">
    <source>
        <dbReference type="ARBA" id="ARBA00010304"/>
    </source>
</evidence>
<dbReference type="GO" id="GO:0008800">
    <property type="term" value="F:beta-lactamase activity"/>
    <property type="evidence" value="ECO:0007669"/>
    <property type="project" value="UniProtKB-EC"/>
</dbReference>
<keyword evidence="7" id="KW-0539">Nucleus</keyword>
<dbReference type="GO" id="GO:0003684">
    <property type="term" value="F:damaged DNA binding"/>
    <property type="evidence" value="ECO:0007669"/>
    <property type="project" value="TreeGrafter"/>
</dbReference>
<dbReference type="EC" id="3.5.2.6" evidence="4"/>
<evidence type="ECO:0000313" key="12">
    <source>
        <dbReference type="Proteomes" id="UP000695026"/>
    </source>
</evidence>
<dbReference type="KEGG" id="pbi:103059041"/>
<evidence type="ECO:0000256" key="10">
    <source>
        <dbReference type="SAM" id="MobiDB-lite"/>
    </source>
</evidence>
<dbReference type="PANTHER" id="PTHR23240">
    <property type="entry name" value="DNA CROSS-LINK REPAIR PROTEIN PSO2/SNM1-RELATED"/>
    <property type="match status" value="1"/>
</dbReference>
<feature type="compositionally biased region" description="Basic residues" evidence="10">
    <location>
        <begin position="64"/>
        <end position="73"/>
    </location>
</feature>